<accession>A0A381XNB8</accession>
<gene>
    <name evidence="2" type="ORF">METZ01_LOCUS118571</name>
</gene>
<evidence type="ECO:0000313" key="2">
    <source>
        <dbReference type="EMBL" id="SVA65717.1"/>
    </source>
</evidence>
<keyword evidence="1" id="KW-1133">Transmembrane helix</keyword>
<proteinExistence type="predicted"/>
<dbReference type="EMBL" id="UINC01015638">
    <property type="protein sequence ID" value="SVA65717.1"/>
    <property type="molecule type" value="Genomic_DNA"/>
</dbReference>
<feature type="non-terminal residue" evidence="2">
    <location>
        <position position="66"/>
    </location>
</feature>
<organism evidence="2">
    <name type="scientific">marine metagenome</name>
    <dbReference type="NCBI Taxonomy" id="408172"/>
    <lineage>
        <taxon>unclassified sequences</taxon>
        <taxon>metagenomes</taxon>
        <taxon>ecological metagenomes</taxon>
    </lineage>
</organism>
<name>A0A381XNB8_9ZZZZ</name>
<dbReference type="AlphaFoldDB" id="A0A381XNB8"/>
<sequence length="66" mass="7701">MSKSRGKKGKVFFWTLFSAVIIFFILWVTPEVVRIAKEKVDITETFKDQEEESKIVDTERPVLDPP</sequence>
<reference evidence="2" key="1">
    <citation type="submission" date="2018-05" db="EMBL/GenBank/DDBJ databases">
        <authorList>
            <person name="Lanie J.A."/>
            <person name="Ng W.-L."/>
            <person name="Kazmierczak K.M."/>
            <person name="Andrzejewski T.M."/>
            <person name="Davidsen T.M."/>
            <person name="Wayne K.J."/>
            <person name="Tettelin H."/>
            <person name="Glass J.I."/>
            <person name="Rusch D."/>
            <person name="Podicherti R."/>
            <person name="Tsui H.-C.T."/>
            <person name="Winkler M.E."/>
        </authorList>
    </citation>
    <scope>NUCLEOTIDE SEQUENCE</scope>
</reference>
<keyword evidence="1" id="KW-0812">Transmembrane</keyword>
<evidence type="ECO:0000256" key="1">
    <source>
        <dbReference type="SAM" id="Phobius"/>
    </source>
</evidence>
<protein>
    <submittedName>
        <fullName evidence="2">Uncharacterized protein</fullName>
    </submittedName>
</protein>
<keyword evidence="1" id="KW-0472">Membrane</keyword>
<feature type="transmembrane region" description="Helical" evidence="1">
    <location>
        <begin position="12"/>
        <end position="29"/>
    </location>
</feature>